<organism evidence="1 2">
    <name type="scientific">Luteolibacter yonseiensis</name>
    <dbReference type="NCBI Taxonomy" id="1144680"/>
    <lineage>
        <taxon>Bacteria</taxon>
        <taxon>Pseudomonadati</taxon>
        <taxon>Verrucomicrobiota</taxon>
        <taxon>Verrucomicrobiia</taxon>
        <taxon>Verrucomicrobiales</taxon>
        <taxon>Verrucomicrobiaceae</taxon>
        <taxon>Luteolibacter</taxon>
    </lineage>
</organism>
<reference evidence="1" key="1">
    <citation type="submission" date="2021-01" db="EMBL/GenBank/DDBJ databases">
        <title>Modified the classification status of verrucomicrobia.</title>
        <authorList>
            <person name="Feng X."/>
        </authorList>
    </citation>
    <scope>NUCLEOTIDE SEQUENCE</scope>
    <source>
        <strain evidence="1">JCM 18052</strain>
    </source>
</reference>
<dbReference type="EMBL" id="JAENIK010000004">
    <property type="protein sequence ID" value="MBK1815012.1"/>
    <property type="molecule type" value="Genomic_DNA"/>
</dbReference>
<sequence>MKIQSMLVSVLSLAVLQAEEAVPKNISVCYEMFSLPLSMAAKLHRERLADPELYERLVAAVNKETVRQETVTVLRCRSSQKATAESIGEQIYPTEYEPAGASGPPVVPVAPPPVKDGQPPVVTGSKAGSAEVTKAHGTNGPATPTSFDTRNAGVTLEFEATLSDDEKLVDLRLVPERVTMVGRTSYGQGVSATEMPAFETQRVNTAATVRINRPFLLGTMNRPPVSKADPDSANRVWFAFITATLAK</sequence>
<gene>
    <name evidence="1" type="ORF">JIN84_05260</name>
</gene>
<keyword evidence="2" id="KW-1185">Reference proteome</keyword>
<accession>A0A934R222</accession>
<name>A0A934R222_9BACT</name>
<proteinExistence type="predicted"/>
<dbReference type="AlphaFoldDB" id="A0A934R222"/>
<protein>
    <submittedName>
        <fullName evidence="1">Uncharacterized protein</fullName>
    </submittedName>
</protein>
<comment type="caution">
    <text evidence="1">The sequence shown here is derived from an EMBL/GenBank/DDBJ whole genome shotgun (WGS) entry which is preliminary data.</text>
</comment>
<dbReference type="Proteomes" id="UP000600139">
    <property type="component" value="Unassembled WGS sequence"/>
</dbReference>
<evidence type="ECO:0000313" key="1">
    <source>
        <dbReference type="EMBL" id="MBK1815012.1"/>
    </source>
</evidence>
<dbReference type="RefSeq" id="WP_200349958.1">
    <property type="nucleotide sequence ID" value="NZ_BAABHZ010000010.1"/>
</dbReference>
<evidence type="ECO:0000313" key="2">
    <source>
        <dbReference type="Proteomes" id="UP000600139"/>
    </source>
</evidence>